<accession>A0A5B7FA39</accession>
<evidence type="ECO:0000256" key="1">
    <source>
        <dbReference type="SAM" id="Phobius"/>
    </source>
</evidence>
<proteinExistence type="predicted"/>
<comment type="caution">
    <text evidence="2">The sequence shown here is derived from an EMBL/GenBank/DDBJ whole genome shotgun (WGS) entry which is preliminary data.</text>
</comment>
<gene>
    <name evidence="2" type="ORF">E2C01_035780</name>
</gene>
<name>A0A5B7FA39_PORTR</name>
<reference evidence="2 3" key="1">
    <citation type="submission" date="2019-05" db="EMBL/GenBank/DDBJ databases">
        <title>Another draft genome of Portunus trituberculatus and its Hox gene families provides insights of decapod evolution.</title>
        <authorList>
            <person name="Jeong J.-H."/>
            <person name="Song I."/>
            <person name="Kim S."/>
            <person name="Choi T."/>
            <person name="Kim D."/>
            <person name="Ryu S."/>
            <person name="Kim W."/>
        </authorList>
    </citation>
    <scope>NUCLEOTIDE SEQUENCE [LARGE SCALE GENOMIC DNA]</scope>
    <source>
        <tissue evidence="2">Muscle</tissue>
    </source>
</reference>
<keyword evidence="1" id="KW-0472">Membrane</keyword>
<feature type="transmembrane region" description="Helical" evidence="1">
    <location>
        <begin position="32"/>
        <end position="53"/>
    </location>
</feature>
<evidence type="ECO:0000313" key="3">
    <source>
        <dbReference type="Proteomes" id="UP000324222"/>
    </source>
</evidence>
<protein>
    <submittedName>
        <fullName evidence="2">Uncharacterized protein</fullName>
    </submittedName>
</protein>
<dbReference type="Proteomes" id="UP000324222">
    <property type="component" value="Unassembled WGS sequence"/>
</dbReference>
<keyword evidence="1" id="KW-1133">Transmembrane helix</keyword>
<keyword evidence="1" id="KW-0812">Transmembrane</keyword>
<sequence length="55" mass="6040">MHFPQTHPLLKIQNSDMSPGRTALLLATQNVLALPSTFPSLISATFAVFDLIFNL</sequence>
<organism evidence="2 3">
    <name type="scientific">Portunus trituberculatus</name>
    <name type="common">Swimming crab</name>
    <name type="synonym">Neptunus trituberculatus</name>
    <dbReference type="NCBI Taxonomy" id="210409"/>
    <lineage>
        <taxon>Eukaryota</taxon>
        <taxon>Metazoa</taxon>
        <taxon>Ecdysozoa</taxon>
        <taxon>Arthropoda</taxon>
        <taxon>Crustacea</taxon>
        <taxon>Multicrustacea</taxon>
        <taxon>Malacostraca</taxon>
        <taxon>Eumalacostraca</taxon>
        <taxon>Eucarida</taxon>
        <taxon>Decapoda</taxon>
        <taxon>Pleocyemata</taxon>
        <taxon>Brachyura</taxon>
        <taxon>Eubrachyura</taxon>
        <taxon>Portunoidea</taxon>
        <taxon>Portunidae</taxon>
        <taxon>Portuninae</taxon>
        <taxon>Portunus</taxon>
    </lineage>
</organism>
<evidence type="ECO:0000313" key="2">
    <source>
        <dbReference type="EMBL" id="MPC42166.1"/>
    </source>
</evidence>
<keyword evidence="3" id="KW-1185">Reference proteome</keyword>
<dbReference type="AlphaFoldDB" id="A0A5B7FA39"/>
<dbReference type="EMBL" id="VSRR010005332">
    <property type="protein sequence ID" value="MPC42166.1"/>
    <property type="molecule type" value="Genomic_DNA"/>
</dbReference>